<evidence type="ECO:0000256" key="1">
    <source>
        <dbReference type="ARBA" id="ARBA00004123"/>
    </source>
</evidence>
<reference evidence="8 9" key="1">
    <citation type="journal article" date="2014" name="Nat. Commun.">
        <title>Molecular traces of alternative social organization in a termite genome.</title>
        <authorList>
            <person name="Terrapon N."/>
            <person name="Li C."/>
            <person name="Robertson H.M."/>
            <person name="Ji L."/>
            <person name="Meng X."/>
            <person name="Booth W."/>
            <person name="Chen Z."/>
            <person name="Childers C.P."/>
            <person name="Glastad K.M."/>
            <person name="Gokhale K."/>
            <person name="Gowin J."/>
            <person name="Gronenberg W."/>
            <person name="Hermansen R.A."/>
            <person name="Hu H."/>
            <person name="Hunt B.G."/>
            <person name="Huylmans A.K."/>
            <person name="Khalil S.M."/>
            <person name="Mitchell R.D."/>
            <person name="Munoz-Torres M.C."/>
            <person name="Mustard J.A."/>
            <person name="Pan H."/>
            <person name="Reese J.T."/>
            <person name="Scharf M.E."/>
            <person name="Sun F."/>
            <person name="Vogel H."/>
            <person name="Xiao J."/>
            <person name="Yang W."/>
            <person name="Yang Z."/>
            <person name="Yang Z."/>
            <person name="Zhou J."/>
            <person name="Zhu J."/>
            <person name="Brent C.S."/>
            <person name="Elsik C.G."/>
            <person name="Goodisman M.A."/>
            <person name="Liberles D.A."/>
            <person name="Roe R.M."/>
            <person name="Vargo E.L."/>
            <person name="Vilcinskas A."/>
            <person name="Wang J."/>
            <person name="Bornberg-Bauer E."/>
            <person name="Korb J."/>
            <person name="Zhang G."/>
            <person name="Liebig J."/>
        </authorList>
    </citation>
    <scope>NUCLEOTIDE SEQUENCE [LARGE SCALE GENOMIC DNA]</scope>
    <source>
        <tissue evidence="8">Whole organism</tissue>
    </source>
</reference>
<feature type="domain" description="Cyclin-dependent kinase inhibitor" evidence="7">
    <location>
        <begin position="53"/>
        <end position="105"/>
    </location>
</feature>
<comment type="subcellular location">
    <subcellularLocation>
        <location evidence="1">Nucleus</location>
    </subcellularLocation>
</comment>
<protein>
    <recommendedName>
        <fullName evidence="7">Cyclin-dependent kinase inhibitor domain-containing protein</fullName>
    </recommendedName>
</protein>
<proteinExistence type="inferred from homology"/>
<evidence type="ECO:0000256" key="2">
    <source>
        <dbReference type="ARBA" id="ARBA00006726"/>
    </source>
</evidence>
<dbReference type="STRING" id="136037.A0A067RG00"/>
<evidence type="ECO:0000256" key="3">
    <source>
        <dbReference type="ARBA" id="ARBA00023013"/>
    </source>
</evidence>
<dbReference type="InterPro" id="IPR003175">
    <property type="entry name" value="CDI_dom"/>
</dbReference>
<feature type="compositionally biased region" description="Low complexity" evidence="6">
    <location>
        <begin position="169"/>
        <end position="181"/>
    </location>
</feature>
<evidence type="ECO:0000313" key="8">
    <source>
        <dbReference type="EMBL" id="KDR22806.1"/>
    </source>
</evidence>
<dbReference type="OrthoDB" id="6373236at2759"/>
<keyword evidence="3" id="KW-0649">Protein kinase inhibitor</keyword>
<feature type="region of interest" description="Disordered" evidence="6">
    <location>
        <begin position="164"/>
        <end position="191"/>
    </location>
</feature>
<accession>A0A067RG00</accession>
<dbReference type="OMA" id="AWERVCP"/>
<evidence type="ECO:0000256" key="6">
    <source>
        <dbReference type="SAM" id="MobiDB-lite"/>
    </source>
</evidence>
<gene>
    <name evidence="8" type="ORF">L798_00720</name>
</gene>
<evidence type="ECO:0000313" key="9">
    <source>
        <dbReference type="Proteomes" id="UP000027135"/>
    </source>
</evidence>
<name>A0A067RG00_ZOONE</name>
<dbReference type="eggNOG" id="KOG4743">
    <property type="taxonomic scope" value="Eukaryota"/>
</dbReference>
<dbReference type="PANTHER" id="PTHR10265:SF45">
    <property type="entry name" value="DACAPO"/>
    <property type="match status" value="1"/>
</dbReference>
<dbReference type="Pfam" id="PF02234">
    <property type="entry name" value="CDI"/>
    <property type="match status" value="1"/>
</dbReference>
<dbReference type="GO" id="GO:0051726">
    <property type="term" value="P:regulation of cell cycle"/>
    <property type="evidence" value="ECO:0007669"/>
    <property type="project" value="InterPro"/>
</dbReference>
<dbReference type="Proteomes" id="UP000027135">
    <property type="component" value="Unassembled WGS sequence"/>
</dbReference>
<dbReference type="GO" id="GO:0004861">
    <property type="term" value="F:cyclin-dependent protein serine/threonine kinase inhibitor activity"/>
    <property type="evidence" value="ECO:0007669"/>
    <property type="project" value="InterPro"/>
</dbReference>
<keyword evidence="4" id="KW-0539">Nucleus</keyword>
<evidence type="ECO:0000256" key="5">
    <source>
        <dbReference type="ARBA" id="ARBA00023306"/>
    </source>
</evidence>
<dbReference type="GO" id="GO:0005634">
    <property type="term" value="C:nucleus"/>
    <property type="evidence" value="ECO:0007669"/>
    <property type="project" value="UniProtKB-SubCell"/>
</dbReference>
<organism evidence="8 9">
    <name type="scientific">Zootermopsis nevadensis</name>
    <name type="common">Dampwood termite</name>
    <dbReference type="NCBI Taxonomy" id="136037"/>
    <lineage>
        <taxon>Eukaryota</taxon>
        <taxon>Metazoa</taxon>
        <taxon>Ecdysozoa</taxon>
        <taxon>Arthropoda</taxon>
        <taxon>Hexapoda</taxon>
        <taxon>Insecta</taxon>
        <taxon>Pterygota</taxon>
        <taxon>Neoptera</taxon>
        <taxon>Polyneoptera</taxon>
        <taxon>Dictyoptera</taxon>
        <taxon>Blattodea</taxon>
        <taxon>Blattoidea</taxon>
        <taxon>Termitoidae</taxon>
        <taxon>Termopsidae</taxon>
        <taxon>Zootermopsis</taxon>
    </lineage>
</organism>
<keyword evidence="9" id="KW-1185">Reference proteome</keyword>
<evidence type="ECO:0000259" key="7">
    <source>
        <dbReference type="Pfam" id="PF02234"/>
    </source>
</evidence>
<dbReference type="InParanoid" id="A0A067RG00"/>
<sequence length="191" mass="21103">MSARVFNPVNMSEMRRMLRGAGGVPESGVQSPTAVGTLRRPDGAAIARVRRTLFGPVDHEDMRRFVDQELATQQARDAERWGFDFVNERERSVGPGTKRYVWEKVMPEDKVPEPYALRGMEYLSKCAIHGEVVAATSVPATASTKQTTVTDFMKKRKRVCSAANSQALTKTAATTTTTTTTESKKARMSNS</sequence>
<evidence type="ECO:0000256" key="4">
    <source>
        <dbReference type="ARBA" id="ARBA00023242"/>
    </source>
</evidence>
<dbReference type="InterPro" id="IPR044898">
    <property type="entry name" value="CDI_dom_sf"/>
</dbReference>
<keyword evidence="5" id="KW-0131">Cell cycle</keyword>
<dbReference type="PANTHER" id="PTHR10265">
    <property type="entry name" value="CYCLIN-DEPENDENT KINASE INHIBITOR 1"/>
    <property type="match status" value="1"/>
</dbReference>
<dbReference type="Gene3D" id="4.10.365.10">
    <property type="entry name" value="p27"/>
    <property type="match status" value="1"/>
</dbReference>
<comment type="similarity">
    <text evidence="2">Belongs to the CDI family.</text>
</comment>
<dbReference type="AlphaFoldDB" id="A0A067RG00"/>
<dbReference type="EMBL" id="KK852485">
    <property type="protein sequence ID" value="KDR22806.1"/>
    <property type="molecule type" value="Genomic_DNA"/>
</dbReference>